<proteinExistence type="predicted"/>
<protein>
    <submittedName>
        <fullName evidence="8">Uncharacterized protein</fullName>
    </submittedName>
</protein>
<comment type="caution">
    <text evidence="8">The sequence shown here is derived from an EMBL/GenBank/DDBJ whole genome shotgun (WGS) entry which is preliminary data.</text>
</comment>
<feature type="transmembrane region" description="Helical" evidence="7">
    <location>
        <begin position="32"/>
        <end position="57"/>
    </location>
</feature>
<keyword evidence="5 7" id="KW-0472">Membrane</keyword>
<evidence type="ECO:0000256" key="2">
    <source>
        <dbReference type="ARBA" id="ARBA00022679"/>
    </source>
</evidence>
<dbReference type="AlphaFoldDB" id="A0AAD9KPY4"/>
<dbReference type="Proteomes" id="UP001209878">
    <property type="component" value="Unassembled WGS sequence"/>
</dbReference>
<evidence type="ECO:0000313" key="8">
    <source>
        <dbReference type="EMBL" id="KAK2175332.1"/>
    </source>
</evidence>
<dbReference type="PANTHER" id="PTHR13906">
    <property type="entry name" value="PORCUPINE"/>
    <property type="match status" value="1"/>
</dbReference>
<gene>
    <name evidence="8" type="ORF">NP493_738g00018</name>
</gene>
<reference evidence="8" key="1">
    <citation type="journal article" date="2023" name="Mol. Biol. Evol.">
        <title>Third-Generation Sequencing Reveals the Adaptive Role of the Epigenome in Three Deep-Sea Polychaetes.</title>
        <authorList>
            <person name="Perez M."/>
            <person name="Aroh O."/>
            <person name="Sun Y."/>
            <person name="Lan Y."/>
            <person name="Juniper S.K."/>
            <person name="Young C.R."/>
            <person name="Angers B."/>
            <person name="Qian P.Y."/>
        </authorList>
    </citation>
    <scope>NUCLEOTIDE SEQUENCE</scope>
    <source>
        <strain evidence="8">R07B-5</strain>
    </source>
</reference>
<feature type="transmembrane region" description="Helical" evidence="7">
    <location>
        <begin position="375"/>
        <end position="396"/>
    </location>
</feature>
<dbReference type="GO" id="GO:0016020">
    <property type="term" value="C:membrane"/>
    <property type="evidence" value="ECO:0007669"/>
    <property type="project" value="UniProtKB-SubCell"/>
</dbReference>
<dbReference type="EMBL" id="JAODUO010000736">
    <property type="protein sequence ID" value="KAK2175332.1"/>
    <property type="molecule type" value="Genomic_DNA"/>
</dbReference>
<keyword evidence="9" id="KW-1185">Reference proteome</keyword>
<evidence type="ECO:0000256" key="5">
    <source>
        <dbReference type="ARBA" id="ARBA00023136"/>
    </source>
</evidence>
<organism evidence="8 9">
    <name type="scientific">Ridgeia piscesae</name>
    <name type="common">Tubeworm</name>
    <dbReference type="NCBI Taxonomy" id="27915"/>
    <lineage>
        <taxon>Eukaryota</taxon>
        <taxon>Metazoa</taxon>
        <taxon>Spiralia</taxon>
        <taxon>Lophotrochozoa</taxon>
        <taxon>Annelida</taxon>
        <taxon>Polychaeta</taxon>
        <taxon>Sedentaria</taxon>
        <taxon>Canalipalpata</taxon>
        <taxon>Sabellida</taxon>
        <taxon>Siboglinidae</taxon>
        <taxon>Ridgeia</taxon>
    </lineage>
</organism>
<name>A0AAD9KPY4_RIDPI</name>
<evidence type="ECO:0000256" key="4">
    <source>
        <dbReference type="ARBA" id="ARBA00022989"/>
    </source>
</evidence>
<feature type="transmembrane region" description="Helical" evidence="7">
    <location>
        <begin position="416"/>
        <end position="437"/>
    </location>
</feature>
<feature type="transmembrane region" description="Helical" evidence="7">
    <location>
        <begin position="345"/>
        <end position="363"/>
    </location>
</feature>
<evidence type="ECO:0000256" key="1">
    <source>
        <dbReference type="ARBA" id="ARBA00004141"/>
    </source>
</evidence>
<dbReference type="GO" id="GO:0030258">
    <property type="term" value="P:lipid modification"/>
    <property type="evidence" value="ECO:0007669"/>
    <property type="project" value="TreeGrafter"/>
</dbReference>
<accession>A0AAD9KPY4</accession>
<dbReference type="InterPro" id="IPR004299">
    <property type="entry name" value="MBOAT_fam"/>
</dbReference>
<dbReference type="InterPro" id="IPR049941">
    <property type="entry name" value="LPLAT_7/PORCN-like"/>
</dbReference>
<keyword evidence="2" id="KW-0808">Transferase</keyword>
<comment type="subcellular location">
    <subcellularLocation>
        <location evidence="1">Membrane</location>
        <topology evidence="1">Multi-pass membrane protein</topology>
    </subcellularLocation>
</comment>
<evidence type="ECO:0000256" key="6">
    <source>
        <dbReference type="ARBA" id="ARBA00023315"/>
    </source>
</evidence>
<sequence length="446" mass="50846">MFVTILLGYPFRTLLGAQQVGPLVRHCIEIAGGLLLTYFCFGLQIWHIFAQSLLCYLLMKNVRPGKMQLLVFVASLGYLCVGHVYRLIYDYGGYTLDITGPLMINTQRLSSLAFSLADGQAKDESKLSPTTKQQAVKKFPSVLEFLSYVFSFHTIICGPFSFYQDYIHFIEGTDVSLSSQTHSVSNGKSTPTKTPSHTPAGVVWRKLLECVFCGFFTVVILPKFPITHLRDNQYKQAHFLYRMLYVILCTSVTRQRYYLAWKLAEAGNISSGFGFNGCDSSGKSKWDLLDNAHVLKVEFASNLKVLLDNWNIRTSHWLRHVVYERVHSTLAVFVFSAFWHGFYGGYYISFMTAALFISAGRHVRRNIRPFFQSSAILSTLYDVITVVGTQIMLAYLTFPFVLLEFWLSLEILWGMFFWLHVVTIGVVILFTFVKLHAPKADEKKVK</sequence>
<evidence type="ECO:0000313" key="9">
    <source>
        <dbReference type="Proteomes" id="UP001209878"/>
    </source>
</evidence>
<evidence type="ECO:0000256" key="3">
    <source>
        <dbReference type="ARBA" id="ARBA00022692"/>
    </source>
</evidence>
<dbReference type="Pfam" id="PF03062">
    <property type="entry name" value="MBOAT"/>
    <property type="match status" value="1"/>
</dbReference>
<keyword evidence="3 7" id="KW-0812">Transmembrane</keyword>
<dbReference type="PANTHER" id="PTHR13906:SF4">
    <property type="entry name" value="LYSOPHOSPHOLIPID ACYLTRANSFERASE 6"/>
    <property type="match status" value="1"/>
</dbReference>
<keyword evidence="6" id="KW-0012">Acyltransferase</keyword>
<dbReference type="GO" id="GO:0016746">
    <property type="term" value="F:acyltransferase activity"/>
    <property type="evidence" value="ECO:0007669"/>
    <property type="project" value="UniProtKB-KW"/>
</dbReference>
<feature type="transmembrane region" description="Helical" evidence="7">
    <location>
        <begin position="145"/>
        <end position="163"/>
    </location>
</feature>
<keyword evidence="4 7" id="KW-1133">Transmembrane helix</keyword>
<feature type="transmembrane region" description="Helical" evidence="7">
    <location>
        <begin position="69"/>
        <end position="88"/>
    </location>
</feature>
<evidence type="ECO:0000256" key="7">
    <source>
        <dbReference type="SAM" id="Phobius"/>
    </source>
</evidence>